<dbReference type="GO" id="GO:0046872">
    <property type="term" value="F:metal ion binding"/>
    <property type="evidence" value="ECO:0007669"/>
    <property type="project" value="UniProtKB-KW"/>
</dbReference>
<dbReference type="PANTHER" id="PTHR43270:SF4">
    <property type="entry name" value="CARNOSINE DIPEPTIDASE 2, ISOFORM A"/>
    <property type="match status" value="1"/>
</dbReference>
<evidence type="ECO:0000313" key="4">
    <source>
        <dbReference type="EMBL" id="GBO93282.1"/>
    </source>
</evidence>
<dbReference type="PANTHER" id="PTHR43270">
    <property type="entry name" value="BETA-ALA-HIS DIPEPTIDASE"/>
    <property type="match status" value="1"/>
</dbReference>
<keyword evidence="5" id="KW-1185">Reference proteome</keyword>
<evidence type="ECO:0000256" key="2">
    <source>
        <dbReference type="ARBA" id="ARBA00022723"/>
    </source>
</evidence>
<evidence type="ECO:0000313" key="5">
    <source>
        <dbReference type="Proteomes" id="UP000266091"/>
    </source>
</evidence>
<organism evidence="4 5">
    <name type="scientific">Mesosutterella multiformis</name>
    <dbReference type="NCBI Taxonomy" id="2259133"/>
    <lineage>
        <taxon>Bacteria</taxon>
        <taxon>Pseudomonadati</taxon>
        <taxon>Pseudomonadota</taxon>
        <taxon>Betaproteobacteria</taxon>
        <taxon>Burkholderiales</taxon>
        <taxon>Sutterellaceae</taxon>
        <taxon>Mesosutterella</taxon>
    </lineage>
</organism>
<dbReference type="GO" id="GO:0008233">
    <property type="term" value="F:peptidase activity"/>
    <property type="evidence" value="ECO:0007669"/>
    <property type="project" value="UniProtKB-KW"/>
</dbReference>
<comment type="caution">
    <text evidence="4">The sequence shown here is derived from an EMBL/GenBank/DDBJ whole genome shotgun (WGS) entry which is preliminary data.</text>
</comment>
<accession>A0A388SAE3</accession>
<dbReference type="EMBL" id="BGZJ01000001">
    <property type="protein sequence ID" value="GBO93282.1"/>
    <property type="molecule type" value="Genomic_DNA"/>
</dbReference>
<protein>
    <submittedName>
        <fullName evidence="4">Peptidase</fullName>
    </submittedName>
</protein>
<dbReference type="Pfam" id="PF01546">
    <property type="entry name" value="Peptidase_M20"/>
    <property type="match status" value="1"/>
</dbReference>
<dbReference type="InterPro" id="IPR002933">
    <property type="entry name" value="Peptidase_M20"/>
</dbReference>
<name>A0A388SAE3_9BURK</name>
<dbReference type="Gene3D" id="3.40.630.10">
    <property type="entry name" value="Zn peptidases"/>
    <property type="match status" value="1"/>
</dbReference>
<proteinExistence type="predicted"/>
<dbReference type="Gene3D" id="3.30.70.360">
    <property type="match status" value="1"/>
</dbReference>
<evidence type="ECO:0000256" key="3">
    <source>
        <dbReference type="ARBA" id="ARBA00022801"/>
    </source>
</evidence>
<dbReference type="Proteomes" id="UP000266091">
    <property type="component" value="Unassembled WGS sequence"/>
</dbReference>
<evidence type="ECO:0000256" key="1">
    <source>
        <dbReference type="ARBA" id="ARBA00022670"/>
    </source>
</evidence>
<keyword evidence="2" id="KW-0479">Metal-binding</keyword>
<dbReference type="InterPro" id="IPR051458">
    <property type="entry name" value="Cyt/Met_Dipeptidase"/>
</dbReference>
<reference evidence="4 5" key="1">
    <citation type="journal article" date="2018" name="Int. J. Syst. Evol. Microbiol.">
        <title>Mesosutterella multiformis gen. nov., sp. nov., a member of the family Sutterellaceae and Sutterella megalosphaeroides sp. nov., isolated from human faeces.</title>
        <authorList>
            <person name="Sakamoto M."/>
            <person name="Ikeyama N."/>
            <person name="Kunihiro T."/>
            <person name="Iino T."/>
            <person name="Yuki M."/>
            <person name="Ohkuma M."/>
        </authorList>
    </citation>
    <scope>NUCLEOTIDE SEQUENCE [LARGE SCALE GENOMIC DNA]</scope>
    <source>
        <strain evidence="4 5">4NBBH2</strain>
    </source>
</reference>
<dbReference type="AlphaFoldDB" id="A0A388SAE3"/>
<dbReference type="SUPFAM" id="SSF53187">
    <property type="entry name" value="Zn-dependent exopeptidases"/>
    <property type="match status" value="1"/>
</dbReference>
<dbReference type="GO" id="GO:0006508">
    <property type="term" value="P:proteolysis"/>
    <property type="evidence" value="ECO:0007669"/>
    <property type="project" value="UniProtKB-KW"/>
</dbReference>
<sequence length="478" mass="51610">MDMNKLREAASRIWNAETLPALKTFVSRESLSTDFDPEWEKHGILNEVCREAAAWGTRMLPRGTYDVQQEPGRTPALIFSVPGTGLYAGREEDTVFFYGHLDKQPPATGWSEGLGPFTPVVRDGKLYGRGCSDDGYSVYAALTAIRALEDAGIPHPRAVGLIETREESGSNDLEHYLKKNAARFGSPRLVCVLDSGAGNYEQLWLTSSLRGACAIDLNVRVLRQGMHSGTASGVVPSSFDVLRILLDRIQDPRTGAILDPAFNVEIPSNRMDDMKKTAEVLGDGFISEFPWAEGPNGSVQSRCRGTEEALIARCWKPTLSVTGAAGLPPLSMAGNSLRSDTTLRLSFRLPPTAKTENILPALQKKLLTDPPFNAVVSIAGGDALPGWNAPSEADWFRSACDESSKALWGKPAMRIGEGGSIPILNLFEAQFPRAQFAVTGVLGPGSNAHNADESLDLAYTEKFIAAVGYLAASIPEEA</sequence>
<keyword evidence="1" id="KW-0645">Protease</keyword>
<gene>
    <name evidence="4" type="ORF">MESMUL_06360</name>
</gene>
<keyword evidence="3" id="KW-0378">Hydrolase</keyword>